<dbReference type="HAMAP" id="MF_01080">
    <property type="entry name" value="TruB_bact"/>
    <property type="match status" value="1"/>
</dbReference>
<dbReference type="CDD" id="cd02573">
    <property type="entry name" value="PseudoU_synth_EcTruB"/>
    <property type="match status" value="1"/>
</dbReference>
<dbReference type="GO" id="GO:0160148">
    <property type="term" value="F:tRNA pseudouridine(55) synthase activity"/>
    <property type="evidence" value="ECO:0007669"/>
    <property type="project" value="UniProtKB-EC"/>
</dbReference>
<dbReference type="OrthoDB" id="9802309at2"/>
<dbReference type="InterPro" id="IPR020103">
    <property type="entry name" value="PsdUridine_synth_cat_dom_sf"/>
</dbReference>
<dbReference type="EC" id="5.4.99.25" evidence="5"/>
<dbReference type="InterPro" id="IPR002501">
    <property type="entry name" value="PsdUridine_synth_N"/>
</dbReference>
<evidence type="ECO:0000313" key="10">
    <source>
        <dbReference type="Proteomes" id="UP000265742"/>
    </source>
</evidence>
<dbReference type="AlphaFoldDB" id="A0A3A1U6R3"/>
<dbReference type="Proteomes" id="UP000265742">
    <property type="component" value="Unassembled WGS sequence"/>
</dbReference>
<dbReference type="EMBL" id="QXTG01000001">
    <property type="protein sequence ID" value="RIX31147.1"/>
    <property type="molecule type" value="Genomic_DNA"/>
</dbReference>
<comment type="similarity">
    <text evidence="2 5">Belongs to the pseudouridine synthase TruB family. Type 1 subfamily.</text>
</comment>
<keyword evidence="10" id="KW-1185">Reference proteome</keyword>
<dbReference type="InterPro" id="IPR014780">
    <property type="entry name" value="tRNA_psdUridine_synth_TruB"/>
</dbReference>
<evidence type="ECO:0000256" key="3">
    <source>
        <dbReference type="ARBA" id="ARBA00022694"/>
    </source>
</evidence>
<dbReference type="Gene3D" id="2.30.130.10">
    <property type="entry name" value="PUA domain"/>
    <property type="match status" value="1"/>
</dbReference>
<name>A0A3A1U6R3_9MICO</name>
<feature type="domain" description="tRNA pseudouridylate synthase B C-terminal" evidence="8">
    <location>
        <begin position="174"/>
        <end position="210"/>
    </location>
</feature>
<reference evidence="10" key="1">
    <citation type="submission" date="2018-09" db="EMBL/GenBank/DDBJ databases">
        <authorList>
            <person name="Kim I."/>
        </authorList>
    </citation>
    <scope>NUCLEOTIDE SEQUENCE [LARGE SCALE GENOMIC DNA]</scope>
    <source>
        <strain evidence="10">DD4a</strain>
    </source>
</reference>
<dbReference type="GO" id="GO:1990481">
    <property type="term" value="P:mRNA pseudouridine synthesis"/>
    <property type="evidence" value="ECO:0007669"/>
    <property type="project" value="TreeGrafter"/>
</dbReference>
<evidence type="ECO:0000256" key="2">
    <source>
        <dbReference type="ARBA" id="ARBA00005642"/>
    </source>
</evidence>
<keyword evidence="3 5" id="KW-0819">tRNA processing</keyword>
<feature type="domain" description="Pseudouridine synthase II N-terminal" evidence="6">
    <location>
        <begin position="24"/>
        <end position="173"/>
    </location>
</feature>
<dbReference type="InterPro" id="IPR032819">
    <property type="entry name" value="TruB_C"/>
</dbReference>
<dbReference type="InterPro" id="IPR036974">
    <property type="entry name" value="PUA_sf"/>
</dbReference>
<keyword evidence="4 5" id="KW-0413">Isomerase</keyword>
<dbReference type="GO" id="GO:0031119">
    <property type="term" value="P:tRNA pseudouridine synthesis"/>
    <property type="evidence" value="ECO:0007669"/>
    <property type="project" value="UniProtKB-UniRule"/>
</dbReference>
<dbReference type="Pfam" id="PF16198">
    <property type="entry name" value="TruB_C_2"/>
    <property type="match status" value="1"/>
</dbReference>
<feature type="active site" description="Nucleophile" evidence="5">
    <location>
        <position position="39"/>
    </location>
</feature>
<dbReference type="PANTHER" id="PTHR13767">
    <property type="entry name" value="TRNA-PSEUDOURIDINE SYNTHASE"/>
    <property type="match status" value="1"/>
</dbReference>
<gene>
    <name evidence="5 9" type="primary">truB</name>
    <name evidence="9" type="ORF">D1781_07225</name>
</gene>
<dbReference type="SUPFAM" id="SSF55120">
    <property type="entry name" value="Pseudouridine synthase"/>
    <property type="match status" value="1"/>
</dbReference>
<accession>A0A3A1U6R3</accession>
<evidence type="ECO:0000259" key="6">
    <source>
        <dbReference type="Pfam" id="PF01509"/>
    </source>
</evidence>
<protein>
    <recommendedName>
        <fullName evidence="5">tRNA pseudouridine synthase B</fullName>
        <ecNumber evidence="5">5.4.99.25</ecNumber>
    </recommendedName>
    <alternativeName>
        <fullName evidence="5">tRNA pseudouridine(55) synthase</fullName>
        <shortName evidence="5">Psi55 synthase</shortName>
    </alternativeName>
    <alternativeName>
        <fullName evidence="5">tRNA pseudouridylate synthase</fullName>
    </alternativeName>
    <alternativeName>
        <fullName evidence="5">tRNA-uridine isomerase</fullName>
    </alternativeName>
</protein>
<evidence type="ECO:0000259" key="8">
    <source>
        <dbReference type="Pfam" id="PF16198"/>
    </source>
</evidence>
<dbReference type="Pfam" id="PF01509">
    <property type="entry name" value="TruB_N"/>
    <property type="match status" value="1"/>
</dbReference>
<dbReference type="GO" id="GO:0003723">
    <property type="term" value="F:RNA binding"/>
    <property type="evidence" value="ECO:0007669"/>
    <property type="project" value="InterPro"/>
</dbReference>
<evidence type="ECO:0000256" key="5">
    <source>
        <dbReference type="HAMAP-Rule" id="MF_01080"/>
    </source>
</evidence>
<dbReference type="PANTHER" id="PTHR13767:SF2">
    <property type="entry name" value="PSEUDOURIDYLATE SYNTHASE TRUB1"/>
    <property type="match status" value="1"/>
</dbReference>
<evidence type="ECO:0000259" key="7">
    <source>
        <dbReference type="Pfam" id="PF09142"/>
    </source>
</evidence>
<evidence type="ECO:0000256" key="4">
    <source>
        <dbReference type="ARBA" id="ARBA00023235"/>
    </source>
</evidence>
<organism evidence="9 10">
    <name type="scientific">Amnibacterium setariae</name>
    <dbReference type="NCBI Taxonomy" id="2306585"/>
    <lineage>
        <taxon>Bacteria</taxon>
        <taxon>Bacillati</taxon>
        <taxon>Actinomycetota</taxon>
        <taxon>Actinomycetes</taxon>
        <taxon>Micrococcales</taxon>
        <taxon>Microbacteriaceae</taxon>
        <taxon>Amnibacterium</taxon>
    </lineage>
</organism>
<proteinExistence type="inferred from homology"/>
<comment type="caution">
    <text evidence="9">The sequence shown here is derived from an EMBL/GenBank/DDBJ whole genome shotgun (WGS) entry which is preliminary data.</text>
</comment>
<evidence type="ECO:0000313" key="9">
    <source>
        <dbReference type="EMBL" id="RIX31147.1"/>
    </source>
</evidence>
<comment type="function">
    <text evidence="5">Responsible for synthesis of pseudouridine from uracil-55 in the psi GC loop of transfer RNAs.</text>
</comment>
<dbReference type="Gene3D" id="3.30.2350.10">
    <property type="entry name" value="Pseudouridine synthase"/>
    <property type="match status" value="1"/>
</dbReference>
<comment type="catalytic activity">
    <reaction evidence="1 5">
        <text>uridine(55) in tRNA = pseudouridine(55) in tRNA</text>
        <dbReference type="Rhea" id="RHEA:42532"/>
        <dbReference type="Rhea" id="RHEA-COMP:10101"/>
        <dbReference type="Rhea" id="RHEA-COMP:10102"/>
        <dbReference type="ChEBI" id="CHEBI:65314"/>
        <dbReference type="ChEBI" id="CHEBI:65315"/>
        <dbReference type="EC" id="5.4.99.25"/>
    </reaction>
</comment>
<evidence type="ECO:0000256" key="1">
    <source>
        <dbReference type="ARBA" id="ARBA00000385"/>
    </source>
</evidence>
<dbReference type="InterPro" id="IPR015225">
    <property type="entry name" value="tRNA_psdUridine_synth_fam2_C"/>
</dbReference>
<feature type="domain" description="tRNA pseudouridine synthase II TruB subfamily 2 C-terminal" evidence="7">
    <location>
        <begin position="226"/>
        <end position="281"/>
    </location>
</feature>
<dbReference type="Pfam" id="PF09142">
    <property type="entry name" value="TruB_C"/>
    <property type="match status" value="1"/>
</dbReference>
<sequence length="288" mass="30050">MTAGLLLVDKPIGPTSHDLVQRTRRLAGTRRVGHAGTLDPAASGLLLLGVDGATRLLTHLVGLDKTYTATIRLGSATTTDDAEGAPIGAPAVVTDEVRGRIPAAVAALTGEIDQVPSSVSAVHVDGRRAHELVRAGESVDLPSRRVVIRRFEVLEQRDEELDVVVDCSSGTYIRALARDLGAALGVGGHLTALRRTRVGPFDVADAAPLEAPLALRAPAEIATTLFPALRLDEAGTVALRQGKRLPVDLPDAPVVAALDPEGALIGLVEVVGGRTRVLMNLPPEPVRA</sequence>
<dbReference type="NCBIfam" id="TIGR00431">
    <property type="entry name" value="TruB"/>
    <property type="match status" value="1"/>
</dbReference>
<dbReference type="RefSeq" id="WP_119481509.1">
    <property type="nucleotide sequence ID" value="NZ_QXTG01000001.1"/>
</dbReference>